<accession>C4F8F3</accession>
<name>C4F8F3_9ACTN</name>
<proteinExistence type="predicted"/>
<dbReference type="AlphaFoldDB" id="C4F8F3"/>
<dbReference type="Proteomes" id="UP000003295">
    <property type="component" value="Unassembled WGS sequence"/>
</dbReference>
<evidence type="ECO:0000313" key="2">
    <source>
        <dbReference type="Proteomes" id="UP000003295"/>
    </source>
</evidence>
<dbReference type="STRING" id="521003.COLINT_02324"/>
<dbReference type="HOGENOM" id="CLU_2435756_0_0_11"/>
<reference evidence="1 2" key="1">
    <citation type="submission" date="2009-04" db="EMBL/GenBank/DDBJ databases">
        <authorList>
            <person name="Weinstock G."/>
            <person name="Sodergren E."/>
            <person name="Clifton S."/>
            <person name="Fulton L."/>
            <person name="Fulton B."/>
            <person name="Courtney L."/>
            <person name="Fronick C."/>
            <person name="Harrison M."/>
            <person name="Strong C."/>
            <person name="Farmer C."/>
            <person name="Delahaunty K."/>
            <person name="Markovic C."/>
            <person name="Hall O."/>
            <person name="Minx P."/>
            <person name="Tomlinson C."/>
            <person name="Mitreva M."/>
            <person name="Nelson J."/>
            <person name="Hou S."/>
            <person name="Wollam A."/>
            <person name="Pepin K.H."/>
            <person name="Johnson M."/>
            <person name="Bhonagiri V."/>
            <person name="Nash W.E."/>
            <person name="Warren W."/>
            <person name="Chinwalla A."/>
            <person name="Mardis E.R."/>
            <person name="Wilson R.K."/>
        </authorList>
    </citation>
    <scope>NUCLEOTIDE SEQUENCE [LARGE SCALE GENOMIC DNA]</scope>
    <source>
        <strain evidence="1 2">DSM 13280</strain>
    </source>
</reference>
<evidence type="ECO:0000313" key="1">
    <source>
        <dbReference type="EMBL" id="EEP44825.1"/>
    </source>
</evidence>
<gene>
    <name evidence="1" type="ORF">COLINT_02324</name>
</gene>
<comment type="caution">
    <text evidence="1">The sequence shown here is derived from an EMBL/GenBank/DDBJ whole genome shotgun (WGS) entry which is preliminary data.</text>
</comment>
<dbReference type="EMBL" id="ABXH02000005">
    <property type="protein sequence ID" value="EEP44825.1"/>
    <property type="molecule type" value="Genomic_DNA"/>
</dbReference>
<protein>
    <submittedName>
        <fullName evidence="1">Uncharacterized protein</fullName>
    </submittedName>
</protein>
<dbReference type="RefSeq" id="WP_006722568.1">
    <property type="nucleotide sequence ID" value="NZ_GG692710.1"/>
</dbReference>
<sequence length="90" mass="10174">MEGPEIIERYRVEIDELEARRDFSGANRKRIEMHKALRAAGVSGDIGMSRYQREKHAQRLKRAGCSAEEIAKAMEVSVSEVRSLIKGASR</sequence>
<organism evidence="1 2">
    <name type="scientific">Collinsella intestinalis DSM 13280</name>
    <dbReference type="NCBI Taxonomy" id="521003"/>
    <lineage>
        <taxon>Bacteria</taxon>
        <taxon>Bacillati</taxon>
        <taxon>Actinomycetota</taxon>
        <taxon>Coriobacteriia</taxon>
        <taxon>Coriobacteriales</taxon>
        <taxon>Coriobacteriaceae</taxon>
        <taxon>Collinsella</taxon>
    </lineage>
</organism>